<dbReference type="Pfam" id="PF04932">
    <property type="entry name" value="Wzy_C"/>
    <property type="match status" value="1"/>
</dbReference>
<feature type="transmembrane region" description="Helical" evidence="5">
    <location>
        <begin position="86"/>
        <end position="105"/>
    </location>
</feature>
<evidence type="ECO:0000259" key="6">
    <source>
        <dbReference type="Pfam" id="PF04932"/>
    </source>
</evidence>
<evidence type="ECO:0000256" key="2">
    <source>
        <dbReference type="ARBA" id="ARBA00022692"/>
    </source>
</evidence>
<keyword evidence="2 5" id="KW-0812">Transmembrane</keyword>
<keyword evidence="4 5" id="KW-0472">Membrane</keyword>
<evidence type="ECO:0000256" key="3">
    <source>
        <dbReference type="ARBA" id="ARBA00022989"/>
    </source>
</evidence>
<reference evidence="7" key="1">
    <citation type="submission" date="2023-07" db="EMBL/GenBank/DDBJ databases">
        <title>Genomic Encyclopedia of Type Strains, Phase IV (KMG-IV): sequencing the most valuable type-strain genomes for metagenomic binning, comparative biology and taxonomic classification.</title>
        <authorList>
            <person name="Goeker M."/>
        </authorList>
    </citation>
    <scope>NUCLEOTIDE SEQUENCE</scope>
    <source>
        <strain evidence="7">DSM 24202</strain>
    </source>
</reference>
<feature type="transmembrane region" description="Helical" evidence="5">
    <location>
        <begin position="259"/>
        <end position="277"/>
    </location>
</feature>
<comment type="subcellular location">
    <subcellularLocation>
        <location evidence="1">Membrane</location>
        <topology evidence="1">Multi-pass membrane protein</topology>
    </subcellularLocation>
</comment>
<feature type="transmembrane region" description="Helical" evidence="5">
    <location>
        <begin position="402"/>
        <end position="418"/>
    </location>
</feature>
<evidence type="ECO:0000256" key="5">
    <source>
        <dbReference type="SAM" id="Phobius"/>
    </source>
</evidence>
<dbReference type="InterPro" id="IPR011990">
    <property type="entry name" value="TPR-like_helical_dom_sf"/>
</dbReference>
<dbReference type="Proteomes" id="UP001238163">
    <property type="component" value="Unassembled WGS sequence"/>
</dbReference>
<proteinExistence type="predicted"/>
<protein>
    <recommendedName>
        <fullName evidence="6">O-antigen ligase-related domain-containing protein</fullName>
    </recommendedName>
</protein>
<feature type="transmembrane region" description="Helical" evidence="5">
    <location>
        <begin position="20"/>
        <end position="39"/>
    </location>
</feature>
<dbReference type="InterPro" id="IPR051533">
    <property type="entry name" value="WaaL-like"/>
</dbReference>
<dbReference type="RefSeq" id="WP_307261394.1">
    <property type="nucleotide sequence ID" value="NZ_JAUSVL010000001.1"/>
</dbReference>
<evidence type="ECO:0000256" key="1">
    <source>
        <dbReference type="ARBA" id="ARBA00004141"/>
    </source>
</evidence>
<evidence type="ECO:0000256" key="4">
    <source>
        <dbReference type="ARBA" id="ARBA00023136"/>
    </source>
</evidence>
<organism evidence="7 8">
    <name type="scientific">Oligosphaera ethanolica</name>
    <dbReference type="NCBI Taxonomy" id="760260"/>
    <lineage>
        <taxon>Bacteria</taxon>
        <taxon>Pseudomonadati</taxon>
        <taxon>Lentisphaerota</taxon>
        <taxon>Oligosphaeria</taxon>
        <taxon>Oligosphaerales</taxon>
        <taxon>Oligosphaeraceae</taxon>
        <taxon>Oligosphaera</taxon>
    </lineage>
</organism>
<feature type="transmembrane region" description="Helical" evidence="5">
    <location>
        <begin position="207"/>
        <end position="226"/>
    </location>
</feature>
<dbReference type="PANTHER" id="PTHR37422">
    <property type="entry name" value="TEICHURONIC ACID BIOSYNTHESIS PROTEIN TUAE"/>
    <property type="match status" value="1"/>
</dbReference>
<evidence type="ECO:0000313" key="7">
    <source>
        <dbReference type="EMBL" id="MDQ0289960.1"/>
    </source>
</evidence>
<dbReference type="GO" id="GO:0016020">
    <property type="term" value="C:membrane"/>
    <property type="evidence" value="ECO:0007669"/>
    <property type="project" value="UniProtKB-SubCell"/>
</dbReference>
<evidence type="ECO:0000313" key="8">
    <source>
        <dbReference type="Proteomes" id="UP001238163"/>
    </source>
</evidence>
<dbReference type="InterPro" id="IPR007016">
    <property type="entry name" value="O-antigen_ligase-rel_domated"/>
</dbReference>
<keyword evidence="8" id="KW-1185">Reference proteome</keyword>
<feature type="transmembrane region" description="Helical" evidence="5">
    <location>
        <begin position="369"/>
        <end position="390"/>
    </location>
</feature>
<dbReference type="SUPFAM" id="SSF48452">
    <property type="entry name" value="TPR-like"/>
    <property type="match status" value="1"/>
</dbReference>
<feature type="transmembrane region" description="Helical" evidence="5">
    <location>
        <begin position="51"/>
        <end position="74"/>
    </location>
</feature>
<dbReference type="Pfam" id="PF14559">
    <property type="entry name" value="TPR_19"/>
    <property type="match status" value="1"/>
</dbReference>
<feature type="transmembrane region" description="Helical" evidence="5">
    <location>
        <begin position="284"/>
        <end position="302"/>
    </location>
</feature>
<feature type="transmembrane region" description="Helical" evidence="5">
    <location>
        <begin position="139"/>
        <end position="159"/>
    </location>
</feature>
<dbReference type="AlphaFoldDB" id="A0AAE4ANY9"/>
<feature type="transmembrane region" description="Helical" evidence="5">
    <location>
        <begin position="111"/>
        <end position="132"/>
    </location>
</feature>
<dbReference type="Gene3D" id="1.25.40.10">
    <property type="entry name" value="Tetratricopeptide repeat domain"/>
    <property type="match status" value="1"/>
</dbReference>
<keyword evidence="3 5" id="KW-1133">Transmembrane helix</keyword>
<sequence length="686" mass="75039">MEQSSSAGNGSRNRDILRAYLCAMVLLLPIKFGSLVAGGEQANYPLNIWEWLFFVCYPSFLAPILSAVALLWAFCSRPAPARRADAVLPAIWLLPLAAGLVGMIRCSEWDYALQWTWHFWGVSSLVSAIWWARASDAKLMPAIGNTLASAGILCAIHGWRQHFGGLEAARLYAQEHAVEQGIDLQGVLAAKMEQTRIYGSFIDPNVYASYMLITAPIAVIALLRWAGRFEPRWLSRVLFTGGGVLLFSCALYWSGSRGAAIGAIVGLAVMTWLLPALRRWRWAMVLAGVAVLALFLALLFFTDHGRGAASASTRVEYYRVALQMFKQFPLTGAGLGEFFPWYMRLKPIGMEETRDPHNFFLSMLSQCGFVGGLAALACIGLPFALAMGWLRQHWEKAPQAQCIAAIAAAAAWGTHALFQFNDLVPASIFSAALLGLLALPRHDDGAVTATGAGATTGITPDTSALPPSDRRWRLALRISAATVAVIAGAGPAMRISSEKLLQLAHNDIGKDPRLAAKRFRLVADNLSHAPAPARYLMDIGMQYGMPDVALYGAEELVRRAPHRSSSHQRLAKVLLLLNRLDEADDALAQALLWYPGDPELHILRAALAVTRNSPTMSLADRLAFQQAVIQSQGWIREEQDHIAVTVLVKMEIPAMSNAALSAMLNRSDLRYSDQRPIRFEPLQSSN</sequence>
<accession>A0AAE4ANY9</accession>
<gene>
    <name evidence="7" type="ORF">J3R75_002067</name>
</gene>
<dbReference type="EMBL" id="JAUSVL010000001">
    <property type="protein sequence ID" value="MDQ0289960.1"/>
    <property type="molecule type" value="Genomic_DNA"/>
</dbReference>
<name>A0AAE4ANY9_9BACT</name>
<feature type="transmembrane region" description="Helical" evidence="5">
    <location>
        <begin position="233"/>
        <end position="253"/>
    </location>
</feature>
<feature type="domain" description="O-antigen ligase-related" evidence="6">
    <location>
        <begin position="243"/>
        <end position="375"/>
    </location>
</feature>
<dbReference type="PANTHER" id="PTHR37422:SF13">
    <property type="entry name" value="LIPOPOLYSACCHARIDE BIOSYNTHESIS PROTEIN PA4999-RELATED"/>
    <property type="match status" value="1"/>
</dbReference>
<comment type="caution">
    <text evidence="7">The sequence shown here is derived from an EMBL/GenBank/DDBJ whole genome shotgun (WGS) entry which is preliminary data.</text>
</comment>